<evidence type="ECO:0000256" key="7">
    <source>
        <dbReference type="SAM" id="Phobius"/>
    </source>
</evidence>
<dbReference type="GO" id="GO:0016020">
    <property type="term" value="C:membrane"/>
    <property type="evidence" value="ECO:0007669"/>
    <property type="project" value="UniProtKB-SubCell"/>
</dbReference>
<evidence type="ECO:0000259" key="8">
    <source>
        <dbReference type="PROSITE" id="PS50156"/>
    </source>
</evidence>
<comment type="similarity">
    <text evidence="2">Belongs to the patched family.</text>
</comment>
<protein>
    <recommendedName>
        <fullName evidence="8">SSD domain-containing protein</fullName>
    </recommendedName>
</protein>
<feature type="domain" description="SSD" evidence="8">
    <location>
        <begin position="20"/>
        <end position="133"/>
    </location>
</feature>
<proteinExistence type="inferred from homology"/>
<feature type="transmembrane region" description="Helical" evidence="7">
    <location>
        <begin position="414"/>
        <end position="434"/>
    </location>
</feature>
<sequence length="551" mass="60605">IAYSTSNSMNEELDKGTKSDILFFSLTFTFMITFASLVSSGGDCVSSRMLLANAGVLGVVMGILGAIGLVALCGVNFVSIVATMPFLTLGIGVDDMFLLMNSWSETLPVTSLSIPERIGTVFKKAGIGITITSGVGVLMCYICNACMFGSCLTLHARRVYASRHILTCRKVKKSRRQLKEKGASCCTVYLCGGEIPNTSDGDQSVCEQGPRKTLVRFLMWNPVRYLTLLVFAGYLGVAIWGCTKLQQGLDLKNLAPRSSYFHKFQEMKQLLEKAEEDPLIMPDSRICWFLSLAGSKLYYNSSPAAFYSGLEQFLRRNPFFESDVVFGPNKTITASRCHVYSYRLADSTDQANLMTRMRQVADASPAAVFAYHPVFVLFEQFVTILPDTLQTVGVTIAVMFVVTAIFLPHPLMVILVTVQMFMIVLGIFGFMAHWDLTLSSITMIELIMSVGFSVDFCAHVCTAYMISDEHSSMDRAKDAIIHASGPIFNGGLSSFIGVFILIFSESYIFQSFFKIMVLVIGFGVAHAVFLVPVTLSFIGPKAHVHLEPVMV</sequence>
<reference evidence="9" key="1">
    <citation type="submission" date="2021-04" db="EMBL/GenBank/DDBJ databases">
        <authorList>
            <consortium name="Molecular Ecology Group"/>
        </authorList>
    </citation>
    <scope>NUCLEOTIDE SEQUENCE</scope>
</reference>
<dbReference type="SUPFAM" id="SSF82866">
    <property type="entry name" value="Multidrug efflux transporter AcrB transmembrane domain"/>
    <property type="match status" value="2"/>
</dbReference>
<feature type="transmembrane region" description="Helical" evidence="7">
    <location>
        <begin position="487"/>
        <end position="509"/>
    </location>
</feature>
<gene>
    <name evidence="9" type="ORF">CUNI_LOCUS2844</name>
</gene>
<evidence type="ECO:0000256" key="2">
    <source>
        <dbReference type="ARBA" id="ARBA00005585"/>
    </source>
</evidence>
<dbReference type="EMBL" id="CAJHNH020000380">
    <property type="protein sequence ID" value="CAG5117286.1"/>
    <property type="molecule type" value="Genomic_DNA"/>
</dbReference>
<dbReference type="PRINTS" id="PR00702">
    <property type="entry name" value="ACRIFLAVINRP"/>
</dbReference>
<comment type="caution">
    <text evidence="9">The sequence shown here is derived from an EMBL/GenBank/DDBJ whole genome shotgun (WGS) entry which is preliminary data.</text>
</comment>
<dbReference type="AlphaFoldDB" id="A0A8S3YSR2"/>
<feature type="transmembrane region" description="Helical" evidence="7">
    <location>
        <begin position="127"/>
        <end position="150"/>
    </location>
</feature>
<evidence type="ECO:0000256" key="3">
    <source>
        <dbReference type="ARBA" id="ARBA00022692"/>
    </source>
</evidence>
<dbReference type="PANTHER" id="PTHR10796:SF92">
    <property type="entry name" value="PATCHED-RELATED, ISOFORM A"/>
    <property type="match status" value="1"/>
</dbReference>
<feature type="non-terminal residue" evidence="9">
    <location>
        <position position="551"/>
    </location>
</feature>
<keyword evidence="6" id="KW-0325">Glycoprotein</keyword>
<organism evidence="9 10">
    <name type="scientific">Candidula unifasciata</name>
    <dbReference type="NCBI Taxonomy" id="100452"/>
    <lineage>
        <taxon>Eukaryota</taxon>
        <taxon>Metazoa</taxon>
        <taxon>Spiralia</taxon>
        <taxon>Lophotrochozoa</taxon>
        <taxon>Mollusca</taxon>
        <taxon>Gastropoda</taxon>
        <taxon>Heterobranchia</taxon>
        <taxon>Euthyneura</taxon>
        <taxon>Panpulmonata</taxon>
        <taxon>Eupulmonata</taxon>
        <taxon>Stylommatophora</taxon>
        <taxon>Helicina</taxon>
        <taxon>Helicoidea</taxon>
        <taxon>Geomitridae</taxon>
        <taxon>Candidula</taxon>
    </lineage>
</organism>
<dbReference type="PROSITE" id="PS50156">
    <property type="entry name" value="SSD"/>
    <property type="match status" value="1"/>
</dbReference>
<accession>A0A8S3YSR2</accession>
<dbReference type="PANTHER" id="PTHR10796">
    <property type="entry name" value="PATCHED-RELATED"/>
    <property type="match status" value="1"/>
</dbReference>
<feature type="transmembrane region" description="Helical" evidence="7">
    <location>
        <begin position="223"/>
        <end position="242"/>
    </location>
</feature>
<keyword evidence="5 7" id="KW-0472">Membrane</keyword>
<dbReference type="InterPro" id="IPR000731">
    <property type="entry name" value="SSD"/>
</dbReference>
<dbReference type="GO" id="GO:0022857">
    <property type="term" value="F:transmembrane transporter activity"/>
    <property type="evidence" value="ECO:0007669"/>
    <property type="project" value="InterPro"/>
</dbReference>
<feature type="transmembrane region" description="Helical" evidence="7">
    <location>
        <begin position="21"/>
        <end position="38"/>
    </location>
</feature>
<dbReference type="OrthoDB" id="6510177at2759"/>
<dbReference type="InterPro" id="IPR051697">
    <property type="entry name" value="Patched_domain-protein"/>
</dbReference>
<evidence type="ECO:0000313" key="9">
    <source>
        <dbReference type="EMBL" id="CAG5117286.1"/>
    </source>
</evidence>
<evidence type="ECO:0000256" key="5">
    <source>
        <dbReference type="ARBA" id="ARBA00023136"/>
    </source>
</evidence>
<feature type="transmembrane region" description="Helical" evidence="7">
    <location>
        <begin position="515"/>
        <end position="538"/>
    </location>
</feature>
<feature type="transmembrane region" description="Helical" evidence="7">
    <location>
        <begin position="50"/>
        <end position="71"/>
    </location>
</feature>
<keyword evidence="10" id="KW-1185">Reference proteome</keyword>
<keyword evidence="3 7" id="KW-0812">Transmembrane</keyword>
<feature type="transmembrane region" description="Helical" evidence="7">
    <location>
        <begin position="446"/>
        <end position="466"/>
    </location>
</feature>
<feature type="transmembrane region" description="Helical" evidence="7">
    <location>
        <begin position="77"/>
        <end position="99"/>
    </location>
</feature>
<name>A0A8S3YSR2_9EUPU</name>
<evidence type="ECO:0000256" key="4">
    <source>
        <dbReference type="ARBA" id="ARBA00022989"/>
    </source>
</evidence>
<evidence type="ECO:0000256" key="1">
    <source>
        <dbReference type="ARBA" id="ARBA00004141"/>
    </source>
</evidence>
<dbReference type="Pfam" id="PF02460">
    <property type="entry name" value="Patched"/>
    <property type="match status" value="1"/>
</dbReference>
<dbReference type="InterPro" id="IPR003392">
    <property type="entry name" value="PTHD_SSD"/>
</dbReference>
<evidence type="ECO:0000256" key="6">
    <source>
        <dbReference type="ARBA" id="ARBA00023180"/>
    </source>
</evidence>
<dbReference type="Gene3D" id="1.20.1640.10">
    <property type="entry name" value="Multidrug efflux transporter AcrB transmembrane domain"/>
    <property type="match status" value="2"/>
</dbReference>
<evidence type="ECO:0000313" key="10">
    <source>
        <dbReference type="Proteomes" id="UP000678393"/>
    </source>
</evidence>
<dbReference type="InterPro" id="IPR001036">
    <property type="entry name" value="Acrflvin-R"/>
</dbReference>
<comment type="subcellular location">
    <subcellularLocation>
        <location evidence="1">Membrane</location>
        <topology evidence="1">Multi-pass membrane protein</topology>
    </subcellularLocation>
</comment>
<keyword evidence="4 7" id="KW-1133">Transmembrane helix</keyword>
<dbReference type="Proteomes" id="UP000678393">
    <property type="component" value="Unassembled WGS sequence"/>
</dbReference>